<organism evidence="1 2">
    <name type="scientific">Rhizoclosmatium globosum</name>
    <dbReference type="NCBI Taxonomy" id="329046"/>
    <lineage>
        <taxon>Eukaryota</taxon>
        <taxon>Fungi</taxon>
        <taxon>Fungi incertae sedis</taxon>
        <taxon>Chytridiomycota</taxon>
        <taxon>Chytridiomycota incertae sedis</taxon>
        <taxon>Chytridiomycetes</taxon>
        <taxon>Chytridiales</taxon>
        <taxon>Chytriomycetaceae</taxon>
        <taxon>Rhizoclosmatium</taxon>
    </lineage>
</organism>
<sequence length="188" mass="19594">MSTQATSSQTTQLPSLTVAQAQYLDQFIAQIVALPKCAQACVFLYSPRSTDPLSIINSICQDQRSFMTTYNSCSDMALEQAQSIVDAVPVLCAGQAHLFIANQTALGAFATGQTLTHGPLRTCNVAPSSTVTATNVRTFAETSSTVLIGTTNSLGGNGEAGTGAKAGSGATMHALSSLEHLLYFIPLI</sequence>
<feature type="non-terminal residue" evidence="1">
    <location>
        <position position="188"/>
    </location>
</feature>
<dbReference type="EMBL" id="MCGO01000013">
    <property type="protein sequence ID" value="ORY47779.1"/>
    <property type="molecule type" value="Genomic_DNA"/>
</dbReference>
<dbReference type="Proteomes" id="UP000193642">
    <property type="component" value="Unassembled WGS sequence"/>
</dbReference>
<keyword evidence="2" id="KW-1185">Reference proteome</keyword>
<proteinExistence type="predicted"/>
<protein>
    <submittedName>
        <fullName evidence="1">Uncharacterized protein</fullName>
    </submittedName>
</protein>
<evidence type="ECO:0000313" key="1">
    <source>
        <dbReference type="EMBL" id="ORY47779.1"/>
    </source>
</evidence>
<gene>
    <name evidence="1" type="ORF">BCR33DRAFT_714845</name>
</gene>
<reference evidence="1 2" key="1">
    <citation type="submission" date="2016-07" db="EMBL/GenBank/DDBJ databases">
        <title>Pervasive Adenine N6-methylation of Active Genes in Fungi.</title>
        <authorList>
            <consortium name="DOE Joint Genome Institute"/>
            <person name="Mondo S.J."/>
            <person name="Dannebaum R.O."/>
            <person name="Kuo R.C."/>
            <person name="Labutti K."/>
            <person name="Haridas S."/>
            <person name="Kuo A."/>
            <person name="Salamov A."/>
            <person name="Ahrendt S.R."/>
            <person name="Lipzen A."/>
            <person name="Sullivan W."/>
            <person name="Andreopoulos W.B."/>
            <person name="Clum A."/>
            <person name="Lindquist E."/>
            <person name="Daum C."/>
            <person name="Ramamoorthy G.K."/>
            <person name="Gryganskyi A."/>
            <person name="Culley D."/>
            <person name="Magnuson J.K."/>
            <person name="James T.Y."/>
            <person name="O'Malley M.A."/>
            <person name="Stajich J.E."/>
            <person name="Spatafora J.W."/>
            <person name="Visel A."/>
            <person name="Grigoriev I.V."/>
        </authorList>
    </citation>
    <scope>NUCLEOTIDE SEQUENCE [LARGE SCALE GENOMIC DNA]</scope>
    <source>
        <strain evidence="1 2">JEL800</strain>
    </source>
</reference>
<dbReference type="AlphaFoldDB" id="A0A1Y2CL75"/>
<comment type="caution">
    <text evidence="1">The sequence shown here is derived from an EMBL/GenBank/DDBJ whole genome shotgun (WGS) entry which is preliminary data.</text>
</comment>
<accession>A0A1Y2CL75</accession>
<name>A0A1Y2CL75_9FUNG</name>
<evidence type="ECO:0000313" key="2">
    <source>
        <dbReference type="Proteomes" id="UP000193642"/>
    </source>
</evidence>